<evidence type="ECO:0000313" key="8">
    <source>
        <dbReference type="Proteomes" id="UP000282957"/>
    </source>
</evidence>
<dbReference type="InterPro" id="IPR010611">
    <property type="entry name" value="3D_dom"/>
</dbReference>
<dbReference type="SMART" id="SM00925">
    <property type="entry name" value="MltA"/>
    <property type="match status" value="1"/>
</dbReference>
<dbReference type="GO" id="GO:0009254">
    <property type="term" value="P:peptidoglycan turnover"/>
    <property type="evidence" value="ECO:0007669"/>
    <property type="project" value="InterPro"/>
</dbReference>
<dbReference type="InterPro" id="IPR036908">
    <property type="entry name" value="RlpA-like_sf"/>
</dbReference>
<evidence type="ECO:0000313" key="7">
    <source>
        <dbReference type="EMBL" id="RVT99155.1"/>
    </source>
</evidence>
<keyword evidence="3" id="KW-0456">Lyase</keyword>
<dbReference type="Pfam" id="PF03562">
    <property type="entry name" value="MltA"/>
    <property type="match status" value="1"/>
</dbReference>
<dbReference type="AlphaFoldDB" id="A0A437MNC2"/>
<reference evidence="7 8" key="1">
    <citation type="submission" date="2019-01" db="EMBL/GenBank/DDBJ databases">
        <authorList>
            <person name="Chen W.-M."/>
        </authorList>
    </citation>
    <scope>NUCLEOTIDE SEQUENCE [LARGE SCALE GENOMIC DNA]</scope>
    <source>
        <strain evidence="7 8">CCP-6</strain>
    </source>
</reference>
<dbReference type="GO" id="GO:0071555">
    <property type="term" value="P:cell wall organization"/>
    <property type="evidence" value="ECO:0007669"/>
    <property type="project" value="UniProtKB-KW"/>
</dbReference>
<protein>
    <recommendedName>
        <fullName evidence="2">peptidoglycan lytic exotransglycosylase</fullName>
        <ecNumber evidence="2">4.2.2.n1</ecNumber>
    </recommendedName>
    <alternativeName>
        <fullName evidence="5">Murein hydrolase A</fullName>
    </alternativeName>
</protein>
<dbReference type="EMBL" id="SACL01000001">
    <property type="protein sequence ID" value="RVT99155.1"/>
    <property type="molecule type" value="Genomic_DNA"/>
</dbReference>
<feature type="domain" description="Lytic transglycosylase MltA" evidence="6">
    <location>
        <begin position="131"/>
        <end position="263"/>
    </location>
</feature>
<dbReference type="PANTHER" id="PTHR30124:SF0">
    <property type="entry name" value="MEMBRANE-BOUND LYTIC MUREIN TRANSGLYCOSYLASE A"/>
    <property type="match status" value="1"/>
</dbReference>
<dbReference type="Gene3D" id="2.40.40.10">
    <property type="entry name" value="RlpA-like domain"/>
    <property type="match status" value="2"/>
</dbReference>
<evidence type="ECO:0000256" key="4">
    <source>
        <dbReference type="ARBA" id="ARBA00023316"/>
    </source>
</evidence>
<dbReference type="Pfam" id="PF06725">
    <property type="entry name" value="3D"/>
    <property type="match status" value="1"/>
</dbReference>
<gene>
    <name evidence="7" type="ORF">EOD42_03360</name>
</gene>
<dbReference type="GO" id="GO:0004553">
    <property type="term" value="F:hydrolase activity, hydrolyzing O-glycosyl compounds"/>
    <property type="evidence" value="ECO:0007669"/>
    <property type="project" value="InterPro"/>
</dbReference>
<dbReference type="InterPro" id="IPR026044">
    <property type="entry name" value="MltA"/>
</dbReference>
<dbReference type="GO" id="GO:0009253">
    <property type="term" value="P:peptidoglycan catabolic process"/>
    <property type="evidence" value="ECO:0007669"/>
    <property type="project" value="TreeGrafter"/>
</dbReference>
<dbReference type="Gene3D" id="2.40.240.50">
    <property type="entry name" value="Barwin-like endoglucanases"/>
    <property type="match status" value="1"/>
</dbReference>
<evidence type="ECO:0000256" key="3">
    <source>
        <dbReference type="ARBA" id="ARBA00023239"/>
    </source>
</evidence>
<dbReference type="InterPro" id="IPR005300">
    <property type="entry name" value="MltA_B"/>
</dbReference>
<dbReference type="GO" id="GO:0008933">
    <property type="term" value="F:peptidoglycan lytic transglycosylase activity"/>
    <property type="evidence" value="ECO:0007669"/>
    <property type="project" value="TreeGrafter"/>
</dbReference>
<accession>A0A437MNC2</accession>
<dbReference type="SUPFAM" id="SSF50685">
    <property type="entry name" value="Barwin-like endoglucanases"/>
    <property type="match status" value="1"/>
</dbReference>
<evidence type="ECO:0000256" key="1">
    <source>
        <dbReference type="ARBA" id="ARBA00001420"/>
    </source>
</evidence>
<dbReference type="CDD" id="cd14485">
    <property type="entry name" value="mltA_like_LT_A"/>
    <property type="match status" value="1"/>
</dbReference>
<evidence type="ECO:0000259" key="6">
    <source>
        <dbReference type="SMART" id="SM00925"/>
    </source>
</evidence>
<comment type="caution">
    <text evidence="7">The sequence shown here is derived from an EMBL/GenBank/DDBJ whole genome shotgun (WGS) entry which is preliminary data.</text>
</comment>
<dbReference type="GO" id="GO:0019867">
    <property type="term" value="C:outer membrane"/>
    <property type="evidence" value="ECO:0007669"/>
    <property type="project" value="InterPro"/>
</dbReference>
<comment type="catalytic activity">
    <reaction evidence="1">
        <text>Exolytic cleavage of the (1-&gt;4)-beta-glycosidic linkage between N-acetylmuramic acid (MurNAc) and N-acetylglucosamine (GlcNAc) residues in peptidoglycan, from either the reducing or the non-reducing ends of the peptidoglycan chains, with concomitant formation of a 1,6-anhydrobond in the MurNAc residue.</text>
        <dbReference type="EC" id="4.2.2.n1"/>
    </reaction>
</comment>
<keyword evidence="8" id="KW-1185">Reference proteome</keyword>
<keyword evidence="4" id="KW-0961">Cell wall biogenesis/degradation</keyword>
<proteinExistence type="predicted"/>
<dbReference type="PANTHER" id="PTHR30124">
    <property type="entry name" value="MEMBRANE-BOUND LYTIC MUREIN TRANSGLYCOSYLASE A"/>
    <property type="match status" value="1"/>
</dbReference>
<organism evidence="7 8">
    <name type="scientific">Rhodovarius crocodyli</name>
    <dbReference type="NCBI Taxonomy" id="1979269"/>
    <lineage>
        <taxon>Bacteria</taxon>
        <taxon>Pseudomonadati</taxon>
        <taxon>Pseudomonadota</taxon>
        <taxon>Alphaproteobacteria</taxon>
        <taxon>Acetobacterales</taxon>
        <taxon>Roseomonadaceae</taxon>
        <taxon>Rhodovarius</taxon>
    </lineage>
</organism>
<name>A0A437MNC2_9PROT</name>
<evidence type="ECO:0000256" key="2">
    <source>
        <dbReference type="ARBA" id="ARBA00012587"/>
    </source>
</evidence>
<dbReference type="CDD" id="cd14668">
    <property type="entry name" value="mlta_B"/>
    <property type="match status" value="1"/>
</dbReference>
<sequence>MSGPSSATSRAATLPGVWWRRAACSAALTALVGCAGGGPPGSLAVTSLPSWPGEAPSEAHGALAANCTTLAGMADDAMLGGIGPGGTPGRWREFCSELAVTPPSGLQRLIERRLVAIDQGDGRMTGYYEPMLRGSRTRSAAYPVPLLRRPDATGQLPSRAQIDAGALSGRGLELLYVDSEEDLFFLQIQGSGRVQLENGDIVRVSYAGSNGHPYVAVGRLLIERGEVPREQMSMQAIRGWMRRSGHRAALDLMHRNPSYIFFREVTGSSADAGPPGTLGAPLTPGRSVAVDRDFVPLGVPVFLVPEGGVGPRIAAAQDTGGAIRGQARADFFTGWGDVAGEQAGTMNQPLRLFVLVPR</sequence>
<dbReference type="OrthoDB" id="9783686at2"/>
<dbReference type="EC" id="4.2.2.n1" evidence="2"/>
<evidence type="ECO:0000256" key="5">
    <source>
        <dbReference type="ARBA" id="ARBA00030918"/>
    </source>
</evidence>
<dbReference type="Proteomes" id="UP000282957">
    <property type="component" value="Unassembled WGS sequence"/>
</dbReference>